<dbReference type="GO" id="GO:0034599">
    <property type="term" value="P:cellular response to oxidative stress"/>
    <property type="evidence" value="ECO:0007669"/>
    <property type="project" value="TreeGrafter"/>
</dbReference>
<evidence type="ECO:0000256" key="7">
    <source>
        <dbReference type="ARBA" id="ARBA00023157"/>
    </source>
</evidence>
<comment type="similarity">
    <text evidence="10">Belongs to the peroxiredoxin family. BCP/PrxQ subfamily.</text>
</comment>
<evidence type="ECO:0000256" key="6">
    <source>
        <dbReference type="ARBA" id="ARBA00023002"/>
    </source>
</evidence>
<keyword evidence="6" id="KW-0560">Oxidoreductase</keyword>
<dbReference type="PROSITE" id="PS51352">
    <property type="entry name" value="THIOREDOXIN_2"/>
    <property type="match status" value="1"/>
</dbReference>
<evidence type="ECO:0000256" key="3">
    <source>
        <dbReference type="ARBA" id="ARBA00013017"/>
    </source>
</evidence>
<keyword evidence="8" id="KW-0676">Redox-active center</keyword>
<comment type="catalytic activity">
    <reaction evidence="12">
        <text>a hydroperoxide + [thioredoxin]-dithiol = an alcohol + [thioredoxin]-disulfide + H2O</text>
        <dbReference type="Rhea" id="RHEA:62620"/>
        <dbReference type="Rhea" id="RHEA-COMP:10698"/>
        <dbReference type="Rhea" id="RHEA-COMP:10700"/>
        <dbReference type="ChEBI" id="CHEBI:15377"/>
        <dbReference type="ChEBI" id="CHEBI:29950"/>
        <dbReference type="ChEBI" id="CHEBI:30879"/>
        <dbReference type="ChEBI" id="CHEBI:35924"/>
        <dbReference type="ChEBI" id="CHEBI:50058"/>
        <dbReference type="EC" id="1.11.1.24"/>
    </reaction>
</comment>
<keyword evidence="16" id="KW-1185">Reference proteome</keyword>
<gene>
    <name evidence="15" type="primary">bcpB</name>
    <name evidence="15" type="ORF">MCOO_06170</name>
</gene>
<protein>
    <recommendedName>
        <fullName evidence="3">thioredoxin-dependent peroxiredoxin</fullName>
        <ecNumber evidence="3">1.11.1.24</ecNumber>
    </recommendedName>
    <alternativeName>
        <fullName evidence="11">Bacterioferritin comigratory protein</fullName>
    </alternativeName>
    <alternativeName>
        <fullName evidence="9">Thioredoxin peroxidase</fullName>
    </alternativeName>
</protein>
<evidence type="ECO:0000256" key="8">
    <source>
        <dbReference type="ARBA" id="ARBA00023284"/>
    </source>
</evidence>
<dbReference type="Gene3D" id="3.40.30.10">
    <property type="entry name" value="Glutaredoxin"/>
    <property type="match status" value="1"/>
</dbReference>
<dbReference type="FunFam" id="3.40.30.10:FF:000267">
    <property type="entry name" value="Peroxidoxin bcpB"/>
    <property type="match status" value="1"/>
</dbReference>
<dbReference type="PANTHER" id="PTHR42801">
    <property type="entry name" value="THIOREDOXIN-DEPENDENT PEROXIDE REDUCTASE"/>
    <property type="match status" value="1"/>
</dbReference>
<organism evidence="15 16">
    <name type="scientific">Mycobacterium cookii</name>
    <dbReference type="NCBI Taxonomy" id="1775"/>
    <lineage>
        <taxon>Bacteria</taxon>
        <taxon>Bacillati</taxon>
        <taxon>Actinomycetota</taxon>
        <taxon>Actinomycetes</taxon>
        <taxon>Mycobacteriales</taxon>
        <taxon>Mycobacteriaceae</taxon>
        <taxon>Mycobacterium</taxon>
    </lineage>
</organism>
<dbReference type="GO" id="GO:0005737">
    <property type="term" value="C:cytoplasm"/>
    <property type="evidence" value="ECO:0007669"/>
    <property type="project" value="TreeGrafter"/>
</dbReference>
<dbReference type="SUPFAM" id="SSF52833">
    <property type="entry name" value="Thioredoxin-like"/>
    <property type="match status" value="1"/>
</dbReference>
<dbReference type="InterPro" id="IPR000866">
    <property type="entry name" value="AhpC/TSA"/>
</dbReference>
<dbReference type="InterPro" id="IPR036249">
    <property type="entry name" value="Thioredoxin-like_sf"/>
</dbReference>
<dbReference type="CDD" id="cd03017">
    <property type="entry name" value="PRX_BCP"/>
    <property type="match status" value="1"/>
</dbReference>
<dbReference type="Pfam" id="PF00578">
    <property type="entry name" value="AhpC-TSA"/>
    <property type="match status" value="1"/>
</dbReference>
<dbReference type="PANTHER" id="PTHR42801:SF8">
    <property type="entry name" value="PEROXIREDOXIN RV1608C-RELATED"/>
    <property type="match status" value="1"/>
</dbReference>
<dbReference type="GO" id="GO:0008379">
    <property type="term" value="F:thioredoxin peroxidase activity"/>
    <property type="evidence" value="ECO:0007669"/>
    <property type="project" value="TreeGrafter"/>
</dbReference>
<evidence type="ECO:0000256" key="1">
    <source>
        <dbReference type="ARBA" id="ARBA00003330"/>
    </source>
</evidence>
<keyword evidence="4" id="KW-0575">Peroxidase</keyword>
<dbReference type="PIRSF" id="PIRSF000239">
    <property type="entry name" value="AHPC"/>
    <property type="match status" value="1"/>
</dbReference>
<evidence type="ECO:0000256" key="5">
    <source>
        <dbReference type="ARBA" id="ARBA00022862"/>
    </source>
</evidence>
<evidence type="ECO:0000256" key="12">
    <source>
        <dbReference type="ARBA" id="ARBA00049091"/>
    </source>
</evidence>
<comment type="subunit">
    <text evidence="2">Monomer.</text>
</comment>
<dbReference type="EC" id="1.11.1.24" evidence="3"/>
<keyword evidence="7" id="KW-1015">Disulfide bond</keyword>
<comment type="function">
    <text evidence="1">Thiol-specific peroxidase that catalyzes the reduction of hydrogen peroxide and organic hydroperoxides to water and alcohols, respectively. Plays a role in cell protection against oxidative stress by detoxifying peroxides and as sensor of hydrogen peroxide-mediated signaling events.</text>
</comment>
<sequence length="174" mass="18894">MHAAILPDGRLAAEHYWRSVTAMKTGDTVADFELPDQTGTPRRLSTLLADGPVVLFFYPAAMTPGCTKEACHFRDLAQEFAAVGANRVGISVDPVAKQAKFADTQRFDYPLLSDTNGAVAAQFGVKRGLLGKLLPVKRTTFVINTDRTVLDVISSELSMDTHADKALQTLRARS</sequence>
<name>A0A7I7KTD1_9MYCO</name>
<evidence type="ECO:0000256" key="2">
    <source>
        <dbReference type="ARBA" id="ARBA00011245"/>
    </source>
</evidence>
<evidence type="ECO:0000313" key="16">
    <source>
        <dbReference type="Proteomes" id="UP000465866"/>
    </source>
</evidence>
<evidence type="ECO:0000256" key="4">
    <source>
        <dbReference type="ARBA" id="ARBA00022559"/>
    </source>
</evidence>
<evidence type="ECO:0000256" key="10">
    <source>
        <dbReference type="ARBA" id="ARBA00038489"/>
    </source>
</evidence>
<evidence type="ECO:0000313" key="15">
    <source>
        <dbReference type="EMBL" id="BBX44602.1"/>
    </source>
</evidence>
<evidence type="ECO:0000256" key="13">
    <source>
        <dbReference type="PIRSR" id="PIRSR000239-1"/>
    </source>
</evidence>
<dbReference type="Proteomes" id="UP000465866">
    <property type="component" value="Chromosome"/>
</dbReference>
<evidence type="ECO:0000256" key="11">
    <source>
        <dbReference type="ARBA" id="ARBA00041373"/>
    </source>
</evidence>
<dbReference type="EMBL" id="AP022569">
    <property type="protein sequence ID" value="BBX44602.1"/>
    <property type="molecule type" value="Genomic_DNA"/>
</dbReference>
<reference evidence="15 16" key="1">
    <citation type="journal article" date="2019" name="Emerg. Microbes Infect.">
        <title>Comprehensive subspecies identification of 175 nontuberculous mycobacteria species based on 7547 genomic profiles.</title>
        <authorList>
            <person name="Matsumoto Y."/>
            <person name="Kinjo T."/>
            <person name="Motooka D."/>
            <person name="Nabeya D."/>
            <person name="Jung N."/>
            <person name="Uechi K."/>
            <person name="Horii T."/>
            <person name="Iida T."/>
            <person name="Fujita J."/>
            <person name="Nakamura S."/>
        </authorList>
    </citation>
    <scope>NUCLEOTIDE SEQUENCE [LARGE SCALE GENOMIC DNA]</scope>
    <source>
        <strain evidence="15 16">JCM 12404</strain>
    </source>
</reference>
<accession>A0A7I7KTD1</accession>
<feature type="domain" description="Thioredoxin" evidence="14">
    <location>
        <begin position="23"/>
        <end position="174"/>
    </location>
</feature>
<feature type="active site" description="Cysteine sulfenic acid (-SOH) intermediate; for peroxidase activity" evidence="13">
    <location>
        <position position="66"/>
    </location>
</feature>
<dbReference type="InterPro" id="IPR013766">
    <property type="entry name" value="Thioredoxin_domain"/>
</dbReference>
<dbReference type="GO" id="GO:0045454">
    <property type="term" value="P:cell redox homeostasis"/>
    <property type="evidence" value="ECO:0007669"/>
    <property type="project" value="TreeGrafter"/>
</dbReference>
<dbReference type="KEGG" id="mcoo:MCOO_06170"/>
<dbReference type="InterPro" id="IPR024706">
    <property type="entry name" value="Peroxiredoxin_AhpC-typ"/>
</dbReference>
<keyword evidence="5" id="KW-0049">Antioxidant</keyword>
<dbReference type="InterPro" id="IPR050924">
    <property type="entry name" value="Peroxiredoxin_BCP/PrxQ"/>
</dbReference>
<evidence type="ECO:0000256" key="9">
    <source>
        <dbReference type="ARBA" id="ARBA00032824"/>
    </source>
</evidence>
<dbReference type="AlphaFoldDB" id="A0A7I7KTD1"/>
<proteinExistence type="inferred from homology"/>
<evidence type="ECO:0000259" key="14">
    <source>
        <dbReference type="PROSITE" id="PS51352"/>
    </source>
</evidence>